<evidence type="ECO:0000256" key="8">
    <source>
        <dbReference type="ARBA" id="ARBA00022737"/>
    </source>
</evidence>
<dbReference type="InterPro" id="IPR032675">
    <property type="entry name" value="LRR_dom_sf"/>
</dbReference>
<dbReference type="GO" id="GO:0005886">
    <property type="term" value="C:plasma membrane"/>
    <property type="evidence" value="ECO:0007669"/>
    <property type="project" value="UniProtKB-SubCell"/>
</dbReference>
<keyword evidence="4" id="KW-1003">Cell membrane</keyword>
<evidence type="ECO:0000256" key="12">
    <source>
        <dbReference type="SAM" id="Phobius"/>
    </source>
</evidence>
<dbReference type="RefSeq" id="XP_020983932.1">
    <property type="nucleotide sequence ID" value="XM_021128273.2"/>
</dbReference>
<dbReference type="InterPro" id="IPR051502">
    <property type="entry name" value="RLP_Defense_Trigger"/>
</dbReference>
<dbReference type="PANTHER" id="PTHR48062:SF67">
    <property type="entry name" value="LEUCINE-RICH REPEAT-CONTAINING N-TERMINAL PLANT-TYPE DOMAIN-CONTAINING PROTEIN"/>
    <property type="match status" value="1"/>
</dbReference>
<dbReference type="InterPro" id="IPR003591">
    <property type="entry name" value="Leu-rich_rpt_typical-subtyp"/>
</dbReference>
<dbReference type="FunFam" id="3.80.10.10:FF:000111">
    <property type="entry name" value="LRR receptor-like serine/threonine-protein kinase ERECTA"/>
    <property type="match status" value="1"/>
</dbReference>
<keyword evidence="13" id="KW-1185">Reference proteome</keyword>
<dbReference type="Pfam" id="PF00560">
    <property type="entry name" value="LRR_1"/>
    <property type="match status" value="9"/>
</dbReference>
<evidence type="ECO:0000256" key="5">
    <source>
        <dbReference type="ARBA" id="ARBA00022614"/>
    </source>
</evidence>
<dbReference type="SUPFAM" id="SSF52058">
    <property type="entry name" value="L domain-like"/>
    <property type="match status" value="2"/>
</dbReference>
<sequence length="749" mass="82895">MEFFSGLSSLNNLNLANNILGGLFPSKEISHLQNLVMLDLSFNYLYGGLTTQALANLSKLQVLKLGQLSLSGSLPIQGLCKMKQLEVLDLHGNAFEGTLDACVANLTSLRVLDLFGNSLTGNVFEPWISSLALLETLSLGMNSFEGIFSLNMLANHSKLKVLELDEMDSETFQVQTETSPWIASFQLEQLDISSCKVNSHTKTLPSFLSSQTSLEIIALLDNDLVGSFPIWLLLNNTKLEGVYFGGNCFTGSFELPFDLNYHHMDQLEFLDISDNKIQGELPRNIGVVFPNLILLDVSNNKFGGHIPESIGEMENLTTLYLGNNRFSGNLHEHILNGCLSLSSLIMDNNQLNGTLPSFTGNPKLVLLFASRNNFQGSITREFCRLGLVILDLSFNNLSGTLPPSCLNRLFINLQGNSITGKIPEASTNMSVLMDLSDNKFTGSIPESIYNLPNLRYLLLAGNDLQGQLSSQICQLKNLQALDLSRNNLSGFIPSCLNKIRFSEEIYDPPSRIPGFSSRGVDIIEKTLMLVLMLLFMEQKVQFTIKASSREYEGDILEDISVLDLSSNQLTGKIPYQIGDLHDLFALNLSNNNLSGSIPKSFKKLQSIESLDLSNNKLSGQIPLELQDLHSLAIFNVSYNNLSGRAPDQGQFGTFGDSNYKGNPYLSWGISNRRIAASPLSPIQLDEVNHHDSAVDSTSFYWSFVATFVTVLLAMLTILWINPHWRGAWFYFIEGVLLKCFGGLLGDAFY</sequence>
<evidence type="ECO:0000256" key="3">
    <source>
        <dbReference type="ARBA" id="ARBA00009592"/>
    </source>
</evidence>
<feature type="transmembrane region" description="Helical" evidence="12">
    <location>
        <begin position="727"/>
        <end position="745"/>
    </location>
</feature>
<keyword evidence="10 12" id="KW-0472">Membrane</keyword>
<keyword evidence="6 12" id="KW-0812">Transmembrane</keyword>
<dbReference type="SMART" id="SM00369">
    <property type="entry name" value="LRR_TYP"/>
    <property type="match status" value="8"/>
</dbReference>
<evidence type="ECO:0000256" key="2">
    <source>
        <dbReference type="ARBA" id="ARBA00004236"/>
    </source>
</evidence>
<evidence type="ECO:0000256" key="11">
    <source>
        <dbReference type="ARBA" id="ARBA00023180"/>
    </source>
</evidence>
<evidence type="ECO:0000313" key="13">
    <source>
        <dbReference type="Proteomes" id="UP000515211"/>
    </source>
</evidence>
<evidence type="ECO:0000313" key="14">
    <source>
        <dbReference type="RefSeq" id="XP_020983932.1"/>
    </source>
</evidence>
<proteinExistence type="inferred from homology"/>
<evidence type="ECO:0000256" key="4">
    <source>
        <dbReference type="ARBA" id="ARBA00022475"/>
    </source>
</evidence>
<reference evidence="14" key="2">
    <citation type="submission" date="2025-08" db="UniProtKB">
        <authorList>
            <consortium name="RefSeq"/>
        </authorList>
    </citation>
    <scope>IDENTIFICATION</scope>
    <source>
        <tissue evidence="14">Whole plant</tissue>
    </source>
</reference>
<dbReference type="AlphaFoldDB" id="A0A6P5MFE8"/>
<evidence type="ECO:0000256" key="10">
    <source>
        <dbReference type="ARBA" id="ARBA00023136"/>
    </source>
</evidence>
<name>A0A6P5MFE8_ARADU</name>
<organism evidence="13 14">
    <name type="scientific">Arachis duranensis</name>
    <name type="common">Wild peanut</name>
    <dbReference type="NCBI Taxonomy" id="130453"/>
    <lineage>
        <taxon>Eukaryota</taxon>
        <taxon>Viridiplantae</taxon>
        <taxon>Streptophyta</taxon>
        <taxon>Embryophyta</taxon>
        <taxon>Tracheophyta</taxon>
        <taxon>Spermatophyta</taxon>
        <taxon>Magnoliopsida</taxon>
        <taxon>eudicotyledons</taxon>
        <taxon>Gunneridae</taxon>
        <taxon>Pentapetalae</taxon>
        <taxon>rosids</taxon>
        <taxon>fabids</taxon>
        <taxon>Fabales</taxon>
        <taxon>Fabaceae</taxon>
        <taxon>Papilionoideae</taxon>
        <taxon>50 kb inversion clade</taxon>
        <taxon>dalbergioids sensu lato</taxon>
        <taxon>Dalbergieae</taxon>
        <taxon>Pterocarpus clade</taxon>
        <taxon>Arachis</taxon>
    </lineage>
</organism>
<comment type="subcellular location">
    <subcellularLocation>
        <location evidence="2">Cell membrane</location>
    </subcellularLocation>
    <subcellularLocation>
        <location evidence="1">Membrane</location>
        <topology evidence="1">Single-pass membrane protein</topology>
    </subcellularLocation>
</comment>
<dbReference type="GO" id="GO:0007165">
    <property type="term" value="P:signal transduction"/>
    <property type="evidence" value="ECO:0007669"/>
    <property type="project" value="UniProtKB-ARBA"/>
</dbReference>
<dbReference type="InterPro" id="IPR001611">
    <property type="entry name" value="Leu-rich_rpt"/>
</dbReference>
<protein>
    <submittedName>
        <fullName evidence="14">Receptor-like protein 13</fullName>
    </submittedName>
</protein>
<reference evidence="13" key="1">
    <citation type="journal article" date="2016" name="Nat. Genet.">
        <title>The genome sequences of Arachis duranensis and Arachis ipaensis, the diploid ancestors of cultivated peanut.</title>
        <authorList>
            <person name="Bertioli D.J."/>
            <person name="Cannon S.B."/>
            <person name="Froenicke L."/>
            <person name="Huang G."/>
            <person name="Farmer A.D."/>
            <person name="Cannon E.K."/>
            <person name="Liu X."/>
            <person name="Gao D."/>
            <person name="Clevenger J."/>
            <person name="Dash S."/>
            <person name="Ren L."/>
            <person name="Moretzsohn M.C."/>
            <person name="Shirasawa K."/>
            <person name="Huang W."/>
            <person name="Vidigal B."/>
            <person name="Abernathy B."/>
            <person name="Chu Y."/>
            <person name="Niederhuth C.E."/>
            <person name="Umale P."/>
            <person name="Araujo A.C."/>
            <person name="Kozik A."/>
            <person name="Kim K.D."/>
            <person name="Burow M.D."/>
            <person name="Varshney R.K."/>
            <person name="Wang X."/>
            <person name="Zhang X."/>
            <person name="Barkley N."/>
            <person name="Guimaraes P.M."/>
            <person name="Isobe S."/>
            <person name="Guo B."/>
            <person name="Liao B."/>
            <person name="Stalker H.T."/>
            <person name="Schmitz R.J."/>
            <person name="Scheffler B.E."/>
            <person name="Leal-Bertioli S.C."/>
            <person name="Xun X."/>
            <person name="Jackson S.A."/>
            <person name="Michelmore R."/>
            <person name="Ozias-Akins P."/>
        </authorList>
    </citation>
    <scope>NUCLEOTIDE SEQUENCE [LARGE SCALE GENOMIC DNA]</scope>
    <source>
        <strain evidence="13">cv. V14167</strain>
    </source>
</reference>
<accession>A0A6P5MFE8</accession>
<dbReference type="Proteomes" id="UP000515211">
    <property type="component" value="Chromosome 7"/>
</dbReference>
<evidence type="ECO:0000256" key="9">
    <source>
        <dbReference type="ARBA" id="ARBA00022989"/>
    </source>
</evidence>
<evidence type="ECO:0000256" key="1">
    <source>
        <dbReference type="ARBA" id="ARBA00004167"/>
    </source>
</evidence>
<feature type="transmembrane region" description="Helical" evidence="12">
    <location>
        <begin position="699"/>
        <end position="720"/>
    </location>
</feature>
<evidence type="ECO:0000256" key="6">
    <source>
        <dbReference type="ARBA" id="ARBA00022692"/>
    </source>
</evidence>
<dbReference type="FunFam" id="3.80.10.10:FF:000383">
    <property type="entry name" value="Leucine-rich repeat receptor protein kinase EMS1"/>
    <property type="match status" value="1"/>
</dbReference>
<dbReference type="GeneID" id="107459783"/>
<keyword evidence="9 12" id="KW-1133">Transmembrane helix</keyword>
<comment type="similarity">
    <text evidence="3">Belongs to the RLP family.</text>
</comment>
<gene>
    <name evidence="14" type="primary">LOC107459783</name>
</gene>
<dbReference type="KEGG" id="adu:107459783"/>
<dbReference type="FunFam" id="3.80.10.10:FF:000041">
    <property type="entry name" value="LRR receptor-like serine/threonine-protein kinase ERECTA"/>
    <property type="match status" value="1"/>
</dbReference>
<dbReference type="PRINTS" id="PR00019">
    <property type="entry name" value="LEURICHRPT"/>
</dbReference>
<dbReference type="SMART" id="SM00365">
    <property type="entry name" value="LRR_SD22"/>
    <property type="match status" value="5"/>
</dbReference>
<keyword evidence="7" id="KW-0732">Signal</keyword>
<evidence type="ECO:0000256" key="7">
    <source>
        <dbReference type="ARBA" id="ARBA00022729"/>
    </source>
</evidence>
<dbReference type="Gene3D" id="3.80.10.10">
    <property type="entry name" value="Ribonuclease Inhibitor"/>
    <property type="match status" value="3"/>
</dbReference>
<keyword evidence="11" id="KW-0325">Glycoprotein</keyword>
<keyword evidence="8" id="KW-0677">Repeat</keyword>
<dbReference type="PANTHER" id="PTHR48062">
    <property type="entry name" value="RECEPTOR-LIKE PROTEIN 14"/>
    <property type="match status" value="1"/>
</dbReference>
<keyword evidence="5" id="KW-0433">Leucine-rich repeat</keyword>